<dbReference type="FunFam" id="3.30.200.20:FF:000705">
    <property type="entry name" value="Non-specific serine/threonine protein kinase"/>
    <property type="match status" value="1"/>
</dbReference>
<feature type="compositionally biased region" description="Polar residues" evidence="14">
    <location>
        <begin position="277"/>
        <end position="299"/>
    </location>
</feature>
<evidence type="ECO:0000256" key="7">
    <source>
        <dbReference type="ARBA" id="ARBA00022741"/>
    </source>
</evidence>
<evidence type="ECO:0000259" key="15">
    <source>
        <dbReference type="PROSITE" id="PS50011"/>
    </source>
</evidence>
<organism evidence="17">
    <name type="scientific">Aceria tosichella</name>
    <name type="common">wheat curl mite</name>
    <dbReference type="NCBI Taxonomy" id="561515"/>
    <lineage>
        <taxon>Eukaryota</taxon>
        <taxon>Metazoa</taxon>
        <taxon>Ecdysozoa</taxon>
        <taxon>Arthropoda</taxon>
        <taxon>Chelicerata</taxon>
        <taxon>Arachnida</taxon>
        <taxon>Acari</taxon>
        <taxon>Acariformes</taxon>
        <taxon>Trombidiformes</taxon>
        <taxon>Prostigmata</taxon>
        <taxon>Eupodina</taxon>
        <taxon>Eriophyoidea</taxon>
        <taxon>Eriophyidae</taxon>
        <taxon>Eriophyinae</taxon>
        <taxon>Aceriini</taxon>
        <taxon>Aceria</taxon>
    </lineage>
</organism>
<evidence type="ECO:0000256" key="1">
    <source>
        <dbReference type="ARBA" id="ARBA00001946"/>
    </source>
</evidence>
<dbReference type="EMBL" id="GGYP01005292">
    <property type="protein sequence ID" value="MDE50063.1"/>
    <property type="molecule type" value="Transcribed_RNA"/>
</dbReference>
<keyword evidence="5" id="KW-0808">Transferase</keyword>
<feature type="compositionally biased region" description="Low complexity" evidence="14">
    <location>
        <begin position="363"/>
        <end position="383"/>
    </location>
</feature>
<evidence type="ECO:0000256" key="8">
    <source>
        <dbReference type="ARBA" id="ARBA00022777"/>
    </source>
</evidence>
<dbReference type="PANTHER" id="PTHR45832">
    <property type="entry name" value="SERINE/THREONINE-PROTEIN KINASE SAMKA-RELATED-RELATED"/>
    <property type="match status" value="1"/>
</dbReference>
<evidence type="ECO:0000256" key="11">
    <source>
        <dbReference type="ARBA" id="ARBA00047899"/>
    </source>
</evidence>
<evidence type="ECO:0000256" key="5">
    <source>
        <dbReference type="ARBA" id="ARBA00022679"/>
    </source>
</evidence>
<feature type="binding site" evidence="13">
    <location>
        <position position="459"/>
    </location>
    <ligand>
        <name>ATP</name>
        <dbReference type="ChEBI" id="CHEBI:30616"/>
    </ligand>
</feature>
<dbReference type="SMART" id="SM00220">
    <property type="entry name" value="S_TKc"/>
    <property type="match status" value="1"/>
</dbReference>
<comment type="cofactor">
    <cofactor evidence="1">
        <name>Mg(2+)</name>
        <dbReference type="ChEBI" id="CHEBI:18420"/>
    </cofactor>
</comment>
<dbReference type="InterPro" id="IPR000719">
    <property type="entry name" value="Prot_kinase_dom"/>
</dbReference>
<dbReference type="EC" id="2.7.11.1" evidence="3"/>
<dbReference type="Pfam" id="PF00786">
    <property type="entry name" value="PBD"/>
    <property type="match status" value="1"/>
</dbReference>
<accession>A0A6G1SJH4</accession>
<feature type="compositionally biased region" description="Low complexity" evidence="14">
    <location>
        <begin position="43"/>
        <end position="66"/>
    </location>
</feature>
<dbReference type="SMART" id="SM00285">
    <property type="entry name" value="PBD"/>
    <property type="match status" value="1"/>
</dbReference>
<dbReference type="Gene3D" id="1.10.510.10">
    <property type="entry name" value="Transferase(Phosphotransferase) domain 1"/>
    <property type="match status" value="1"/>
</dbReference>
<feature type="region of interest" description="Disordered" evidence="14">
    <location>
        <begin position="356"/>
        <end position="404"/>
    </location>
</feature>
<feature type="compositionally biased region" description="Basic and acidic residues" evidence="14">
    <location>
        <begin position="196"/>
        <end position="205"/>
    </location>
</feature>
<evidence type="ECO:0000259" key="16">
    <source>
        <dbReference type="PROSITE" id="PS50108"/>
    </source>
</evidence>
<gene>
    <name evidence="17" type="primary">Pak1_1</name>
    <name evidence="17" type="ORF">g.17705</name>
</gene>
<dbReference type="Pfam" id="PF00069">
    <property type="entry name" value="Pkinase"/>
    <property type="match status" value="1"/>
</dbReference>
<feature type="compositionally biased region" description="Low complexity" evidence="14">
    <location>
        <begin position="206"/>
        <end position="222"/>
    </location>
</feature>
<dbReference type="CDD" id="cd01093">
    <property type="entry name" value="CRIB_PAK_like"/>
    <property type="match status" value="1"/>
</dbReference>
<dbReference type="GO" id="GO:0046872">
    <property type="term" value="F:metal ion binding"/>
    <property type="evidence" value="ECO:0007669"/>
    <property type="project" value="UniProtKB-KW"/>
</dbReference>
<keyword evidence="7 13" id="KW-0547">Nucleotide-binding</keyword>
<evidence type="ECO:0000256" key="3">
    <source>
        <dbReference type="ARBA" id="ARBA00012513"/>
    </source>
</evidence>
<evidence type="ECO:0000313" key="17">
    <source>
        <dbReference type="EMBL" id="MDE50063.1"/>
    </source>
</evidence>
<evidence type="ECO:0000256" key="13">
    <source>
        <dbReference type="PROSITE-ProRule" id="PRU10141"/>
    </source>
</evidence>
<evidence type="ECO:0000256" key="2">
    <source>
        <dbReference type="ARBA" id="ARBA00008874"/>
    </source>
</evidence>
<dbReference type="InterPro" id="IPR033923">
    <property type="entry name" value="PAK_BD"/>
</dbReference>
<evidence type="ECO:0000256" key="12">
    <source>
        <dbReference type="ARBA" id="ARBA00048679"/>
    </source>
</evidence>
<evidence type="ECO:0000256" key="10">
    <source>
        <dbReference type="ARBA" id="ARBA00022842"/>
    </source>
</evidence>
<evidence type="ECO:0000256" key="14">
    <source>
        <dbReference type="SAM" id="MobiDB-lite"/>
    </source>
</evidence>
<dbReference type="GO" id="GO:0005524">
    <property type="term" value="F:ATP binding"/>
    <property type="evidence" value="ECO:0007669"/>
    <property type="project" value="UniProtKB-UniRule"/>
</dbReference>
<feature type="compositionally biased region" description="Acidic residues" evidence="14">
    <location>
        <begin position="1"/>
        <end position="10"/>
    </location>
</feature>
<dbReference type="Gene3D" id="3.90.810.10">
    <property type="entry name" value="CRIB domain"/>
    <property type="match status" value="1"/>
</dbReference>
<keyword evidence="10" id="KW-0460">Magnesium</keyword>
<feature type="domain" description="CRIB" evidence="16">
    <location>
        <begin position="117"/>
        <end position="130"/>
    </location>
</feature>
<dbReference type="SUPFAM" id="SSF56112">
    <property type="entry name" value="Protein kinase-like (PK-like)"/>
    <property type="match status" value="1"/>
</dbReference>
<dbReference type="FunFam" id="3.90.810.10:FF:000005">
    <property type="entry name" value="Non-specific serine/threonine protein kinase"/>
    <property type="match status" value="1"/>
</dbReference>
<dbReference type="InterPro" id="IPR000095">
    <property type="entry name" value="CRIB_dom"/>
</dbReference>
<dbReference type="AlphaFoldDB" id="A0A6G1SJH4"/>
<reference evidence="17" key="1">
    <citation type="submission" date="2018-10" db="EMBL/GenBank/DDBJ databases">
        <title>Transcriptome assembly of Aceria tosichella (Wheat curl mite) Type 2.</title>
        <authorList>
            <person name="Scully E.D."/>
            <person name="Geib S.M."/>
            <person name="Palmer N.A."/>
            <person name="Gupta A.K."/>
            <person name="Sarath G."/>
            <person name="Tatineni S."/>
        </authorList>
    </citation>
    <scope>NUCLEOTIDE SEQUENCE</scope>
    <source>
        <strain evidence="17">LincolnNE</strain>
    </source>
</reference>
<dbReference type="InterPro" id="IPR017441">
    <property type="entry name" value="Protein_kinase_ATP_BS"/>
</dbReference>
<comment type="catalytic activity">
    <reaction evidence="11">
        <text>L-threonyl-[protein] + ATP = O-phospho-L-threonyl-[protein] + ADP + H(+)</text>
        <dbReference type="Rhea" id="RHEA:46608"/>
        <dbReference type="Rhea" id="RHEA-COMP:11060"/>
        <dbReference type="Rhea" id="RHEA-COMP:11605"/>
        <dbReference type="ChEBI" id="CHEBI:15378"/>
        <dbReference type="ChEBI" id="CHEBI:30013"/>
        <dbReference type="ChEBI" id="CHEBI:30616"/>
        <dbReference type="ChEBI" id="CHEBI:61977"/>
        <dbReference type="ChEBI" id="CHEBI:456216"/>
        <dbReference type="EC" id="2.7.11.1"/>
    </reaction>
</comment>
<keyword evidence="6" id="KW-0479">Metal-binding</keyword>
<dbReference type="InterPro" id="IPR008271">
    <property type="entry name" value="Ser/Thr_kinase_AS"/>
</dbReference>
<dbReference type="PROSITE" id="PS50011">
    <property type="entry name" value="PROTEIN_KINASE_DOM"/>
    <property type="match status" value="1"/>
</dbReference>
<dbReference type="InterPro" id="IPR051931">
    <property type="entry name" value="PAK3-like"/>
</dbReference>
<dbReference type="PROSITE" id="PS50108">
    <property type="entry name" value="CRIB"/>
    <property type="match status" value="1"/>
</dbReference>
<comment type="catalytic activity">
    <reaction evidence="12">
        <text>L-seryl-[protein] + ATP = O-phospho-L-seryl-[protein] + ADP + H(+)</text>
        <dbReference type="Rhea" id="RHEA:17989"/>
        <dbReference type="Rhea" id="RHEA-COMP:9863"/>
        <dbReference type="Rhea" id="RHEA-COMP:11604"/>
        <dbReference type="ChEBI" id="CHEBI:15378"/>
        <dbReference type="ChEBI" id="CHEBI:29999"/>
        <dbReference type="ChEBI" id="CHEBI:30616"/>
        <dbReference type="ChEBI" id="CHEBI:83421"/>
        <dbReference type="ChEBI" id="CHEBI:456216"/>
        <dbReference type="EC" id="2.7.11.1"/>
    </reaction>
</comment>
<proteinExistence type="inferred from homology"/>
<keyword evidence="4" id="KW-0723">Serine/threonine-protein kinase</keyword>
<feature type="compositionally biased region" description="Low complexity" evidence="14">
    <location>
        <begin position="75"/>
        <end position="90"/>
    </location>
</feature>
<evidence type="ECO:0000256" key="6">
    <source>
        <dbReference type="ARBA" id="ARBA00022723"/>
    </source>
</evidence>
<dbReference type="FunFam" id="1.10.510.10:FF:000768">
    <property type="entry name" value="Non-specific serine/threonine protein kinase"/>
    <property type="match status" value="1"/>
</dbReference>
<feature type="compositionally biased region" description="Low complexity" evidence="14">
    <location>
        <begin position="318"/>
        <end position="327"/>
    </location>
</feature>
<evidence type="ECO:0000256" key="9">
    <source>
        <dbReference type="ARBA" id="ARBA00022840"/>
    </source>
</evidence>
<evidence type="ECO:0000256" key="4">
    <source>
        <dbReference type="ARBA" id="ARBA00022527"/>
    </source>
</evidence>
<name>A0A6G1SJH4_9ACAR</name>
<sequence>MFDNVNDQDDEKPPAPPVRLTSVAQSKPYRYDQIDLKPLPQTPDNNDASSATNSSATATPPSNNSNLKGRFNLISKSFRSSSHSKSKQSSTAANASTIAGGNGGDSIGASSADRTIISAPTDFEHTLHIGYDPVKGEFTGMPESWARLLKEADISKSEQKKNPEAVLNVLKWFEKSNSHHKEIKFMTIAQQKQNQLEKSETELKKSSSINSDGVGNSDVSSFGSSSFACDSKSVDSVLDTTLANNPTSSTAVAPTPLVIHQPEQRQAPELQEQISLDVSSHQPDTSNLGSPHSSNNSRNLHALPSNSTFRPAPPPPSQQQSHSSSKPILINDSNEQNQQVQSKTNQEDDINSETLKAHDKLVSGSVTTENNNSSTTSSSKPNSPYTKKVPPPIPVTSRHKGHYRSRRVNEDPILARLRAVVSVGNPKERYTLIGQIGQGASGCVMTAIDNDTDMLVAIKQMNLAQQSNKEFILNEILVMRENRHPNVVNYLDSYLVDNQLWVVMEYLQGGSLTDIVVDTRMDEHQISTVCREVLQALEFLHRNQVIHRDIKSDNILLGIDGSVKLTDFGFCAQLAEQNKRTTMVGTPYWMAPELVKRSDADGYGPKVDIWSLGIMAIEMIEGEPPYLNMNPVRALYLIETTGKPEINRASLSETFQDFLDCCLEVDVNKRGTASSLLRHPFMKLSQPVSVLCPLIAAAQELHRSM</sequence>
<feature type="region of interest" description="Disordered" evidence="14">
    <location>
        <begin position="277"/>
        <end position="329"/>
    </location>
</feature>
<feature type="domain" description="Protein kinase" evidence="15">
    <location>
        <begin position="430"/>
        <end position="682"/>
    </location>
</feature>
<dbReference type="GO" id="GO:0004674">
    <property type="term" value="F:protein serine/threonine kinase activity"/>
    <property type="evidence" value="ECO:0007669"/>
    <property type="project" value="UniProtKB-KW"/>
</dbReference>
<feature type="region of interest" description="Disordered" evidence="14">
    <location>
        <begin position="1"/>
        <end position="108"/>
    </location>
</feature>
<dbReference type="Gene3D" id="3.30.200.20">
    <property type="entry name" value="Phosphorylase Kinase, domain 1"/>
    <property type="match status" value="1"/>
</dbReference>
<keyword evidence="9 13" id="KW-0067">ATP-binding</keyword>
<comment type="similarity">
    <text evidence="2">Belongs to the protein kinase superfamily. STE Ser/Thr protein kinase family. STE20 subfamily.</text>
</comment>
<dbReference type="PANTHER" id="PTHR45832:SF22">
    <property type="entry name" value="SERINE_THREONINE-PROTEIN KINASE SAMKA-RELATED"/>
    <property type="match status" value="1"/>
</dbReference>
<dbReference type="InterPro" id="IPR011009">
    <property type="entry name" value="Kinase-like_dom_sf"/>
</dbReference>
<protein>
    <recommendedName>
        <fullName evidence="3">non-specific serine/threonine protein kinase</fullName>
        <ecNumber evidence="3">2.7.11.1</ecNumber>
    </recommendedName>
</protein>
<dbReference type="PROSITE" id="PS00108">
    <property type="entry name" value="PROTEIN_KINASE_ST"/>
    <property type="match status" value="1"/>
</dbReference>
<dbReference type="PROSITE" id="PS00107">
    <property type="entry name" value="PROTEIN_KINASE_ATP"/>
    <property type="match status" value="1"/>
</dbReference>
<dbReference type="InterPro" id="IPR036936">
    <property type="entry name" value="CRIB_dom_sf"/>
</dbReference>
<feature type="region of interest" description="Disordered" evidence="14">
    <location>
        <begin position="196"/>
        <end position="222"/>
    </location>
</feature>
<keyword evidence="8 17" id="KW-0418">Kinase</keyword>